<organism evidence="5 6">
    <name type="scientific">Phaedon cochleariae</name>
    <name type="common">Mustard beetle</name>
    <dbReference type="NCBI Taxonomy" id="80249"/>
    <lineage>
        <taxon>Eukaryota</taxon>
        <taxon>Metazoa</taxon>
        <taxon>Ecdysozoa</taxon>
        <taxon>Arthropoda</taxon>
        <taxon>Hexapoda</taxon>
        <taxon>Insecta</taxon>
        <taxon>Pterygota</taxon>
        <taxon>Neoptera</taxon>
        <taxon>Endopterygota</taxon>
        <taxon>Coleoptera</taxon>
        <taxon>Polyphaga</taxon>
        <taxon>Cucujiformia</taxon>
        <taxon>Chrysomeloidea</taxon>
        <taxon>Chrysomelidae</taxon>
        <taxon>Chrysomelinae</taxon>
        <taxon>Chrysomelini</taxon>
        <taxon>Phaedon</taxon>
    </lineage>
</organism>
<keyword evidence="1" id="KW-0479">Metal-binding</keyword>
<keyword evidence="2" id="KW-0175">Coiled coil</keyword>
<feature type="region of interest" description="Disordered" evidence="3">
    <location>
        <begin position="494"/>
        <end position="550"/>
    </location>
</feature>
<dbReference type="PROSITE" id="PS50158">
    <property type="entry name" value="ZF_CCHC"/>
    <property type="match status" value="2"/>
</dbReference>
<feature type="compositionally biased region" description="Basic and acidic residues" evidence="3">
    <location>
        <begin position="494"/>
        <end position="521"/>
    </location>
</feature>
<dbReference type="EMBL" id="OU896715">
    <property type="protein sequence ID" value="CAH1184004.1"/>
    <property type="molecule type" value="Genomic_DNA"/>
</dbReference>
<dbReference type="InterPro" id="IPR001878">
    <property type="entry name" value="Znf_CCHC"/>
</dbReference>
<dbReference type="InterPro" id="IPR036875">
    <property type="entry name" value="Znf_CCHC_sf"/>
</dbReference>
<feature type="coiled-coil region" evidence="2">
    <location>
        <begin position="352"/>
        <end position="379"/>
    </location>
</feature>
<keyword evidence="1" id="KW-0862">Zinc</keyword>
<dbReference type="Gene3D" id="4.10.60.10">
    <property type="entry name" value="Zinc finger, CCHC-type"/>
    <property type="match status" value="1"/>
</dbReference>
<dbReference type="GO" id="GO:0003676">
    <property type="term" value="F:nucleic acid binding"/>
    <property type="evidence" value="ECO:0007669"/>
    <property type="project" value="InterPro"/>
</dbReference>
<keyword evidence="1" id="KW-0863">Zinc-finger</keyword>
<dbReference type="AlphaFoldDB" id="A0A9P0DW00"/>
<sequence length="806" mass="91992">MLELLEYGASSSISLMSNGKTTWTDMCQVLVGNMMDEQTNTNINISDEIEQRADAMVDVGRELKRFLLDDSNKISKAASAVILDKMAVYEGIIIKLIAERAEARSRVDECRSLIATLGQAPRQVNVTSPQVTMAQKLVQPAKAAIKTFAVAEVKVRTIRKISDGVVIEAATVEDAENIKKKVVRERGLKVAEAVKMKPKLVILDVPKAVKDEEIVEDLFNKNDINNISVEEFARDVKIEKRVMRNDLSNVVIKVTEENKENTESNENEEVLFRPRRTLARSPTQSAKESAKESECEAREGALKSKKRHKRSPPEDGNYRNNKKAVMTNNTTKADSISDSEASQTEDNEEPSIISKVKRLEQLKQEAKEIEDAIGARQDLSTANELMRDIVNSVREIRKATTKKSGDKVQFHKTEQETVSEYLIRLHRSLVEIIYYWGQASIECEKQKQRADKWKEIAMNEERGMDQKVGNDLVVSEMNAMRAEIREIRNMCMEGGEKEREKRKDSIQGTNEHKNANEVTKDRTKKAPVKTYATTVQENRETDKEDTEKNGEWTTPIRKRRKEIIVNMGTEKDGEKVLNEIKKALNSNDIGKEGLKNVRKTRNGEVILETRSEEQNSKIKSILNSNSELRLKETGNRKPQLWITRVTAGYNDEEFVNELSGQNADILTECTKEDIDSIKVIHRRECRDEAKQNIAIELNAKPFKIMVKKGKINFDLMMLHVEERIEPQMCYNCCRYGHSGKNCKERPVCMKCGEEGHDSRGCEESRPLDCINCKRSDMNERQHAARDKKCPMFLKKVEQLRGQINYD</sequence>
<evidence type="ECO:0000313" key="5">
    <source>
        <dbReference type="EMBL" id="CAH1184004.1"/>
    </source>
</evidence>
<evidence type="ECO:0000256" key="3">
    <source>
        <dbReference type="SAM" id="MobiDB-lite"/>
    </source>
</evidence>
<feature type="compositionally biased region" description="Polar residues" evidence="3">
    <location>
        <begin position="326"/>
        <end position="342"/>
    </location>
</feature>
<reference evidence="5" key="1">
    <citation type="submission" date="2022-01" db="EMBL/GenBank/DDBJ databases">
        <authorList>
            <person name="King R."/>
        </authorList>
    </citation>
    <scope>NUCLEOTIDE SEQUENCE</scope>
</reference>
<gene>
    <name evidence="5" type="ORF">PHAECO_LOCUS12783</name>
</gene>
<dbReference type="SUPFAM" id="SSF57756">
    <property type="entry name" value="Retrovirus zinc finger-like domains"/>
    <property type="match status" value="1"/>
</dbReference>
<evidence type="ECO:0000256" key="1">
    <source>
        <dbReference type="PROSITE-ProRule" id="PRU00047"/>
    </source>
</evidence>
<name>A0A9P0DW00_PHACE</name>
<evidence type="ECO:0000259" key="4">
    <source>
        <dbReference type="PROSITE" id="PS50158"/>
    </source>
</evidence>
<accession>A0A9P0DW00</accession>
<dbReference type="GO" id="GO:0008270">
    <property type="term" value="F:zinc ion binding"/>
    <property type="evidence" value="ECO:0007669"/>
    <property type="project" value="UniProtKB-KW"/>
</dbReference>
<dbReference type="SMART" id="SM00343">
    <property type="entry name" value="ZnF_C2HC"/>
    <property type="match status" value="2"/>
</dbReference>
<reference evidence="5" key="2">
    <citation type="submission" date="2022-10" db="EMBL/GenBank/DDBJ databases">
        <authorList>
            <consortium name="ENA_rothamsted_submissions"/>
            <consortium name="culmorum"/>
            <person name="King R."/>
        </authorList>
    </citation>
    <scope>NUCLEOTIDE SEQUENCE</scope>
</reference>
<dbReference type="OrthoDB" id="10042604at2759"/>
<feature type="compositionally biased region" description="Basic and acidic residues" evidence="3">
    <location>
        <begin position="537"/>
        <end position="550"/>
    </location>
</feature>
<proteinExistence type="predicted"/>
<feature type="domain" description="CCHC-type" evidence="4">
    <location>
        <begin position="729"/>
        <end position="744"/>
    </location>
</feature>
<evidence type="ECO:0000313" key="6">
    <source>
        <dbReference type="Proteomes" id="UP001153737"/>
    </source>
</evidence>
<keyword evidence="6" id="KW-1185">Reference proteome</keyword>
<protein>
    <recommendedName>
        <fullName evidence="4">CCHC-type domain-containing protein</fullName>
    </recommendedName>
</protein>
<evidence type="ECO:0000256" key="2">
    <source>
        <dbReference type="SAM" id="Coils"/>
    </source>
</evidence>
<feature type="compositionally biased region" description="Basic and acidic residues" evidence="3">
    <location>
        <begin position="288"/>
        <end position="302"/>
    </location>
</feature>
<dbReference type="Proteomes" id="UP001153737">
    <property type="component" value="Chromosome 9"/>
</dbReference>
<feature type="region of interest" description="Disordered" evidence="3">
    <location>
        <begin position="257"/>
        <end position="351"/>
    </location>
</feature>
<feature type="domain" description="CCHC-type" evidence="4">
    <location>
        <begin position="748"/>
        <end position="763"/>
    </location>
</feature>